<dbReference type="EMBL" id="DSGB01000001">
    <property type="protein sequence ID" value="HER94977.1"/>
    <property type="molecule type" value="Genomic_DNA"/>
</dbReference>
<accession>A0A7V2AYH9</accession>
<keyword evidence="6 8" id="KW-0627">Porphyrin biosynthesis</keyword>
<dbReference type="InterPro" id="IPR015896">
    <property type="entry name" value="4pyrrol_synth_GluRdtase_dimer"/>
</dbReference>
<comment type="domain">
    <text evidence="8">Possesses an unusual extended V-shaped dimeric structure with each monomer consisting of three distinct domains arranged along a curved 'spinal' alpha-helix. The N-terminal catalytic domain specifically recognizes the glutamate moiety of the substrate. The second domain is the NADPH-binding domain, and the third C-terminal domain is responsible for dimerization.</text>
</comment>
<evidence type="ECO:0000313" key="17">
    <source>
        <dbReference type="EMBL" id="HER94977.1"/>
    </source>
</evidence>
<comment type="subunit">
    <text evidence="8">Homodimer.</text>
</comment>
<evidence type="ECO:0000259" key="15">
    <source>
        <dbReference type="Pfam" id="PF01488"/>
    </source>
</evidence>
<dbReference type="PIRSF" id="PIRSF000445">
    <property type="entry name" value="4pyrrol_synth_GluRdtase"/>
    <property type="match status" value="1"/>
</dbReference>
<dbReference type="GO" id="GO:0008883">
    <property type="term" value="F:glutamyl-tRNA reductase activity"/>
    <property type="evidence" value="ECO:0007669"/>
    <property type="project" value="UniProtKB-UniRule"/>
</dbReference>
<dbReference type="HAMAP" id="MF_00087">
    <property type="entry name" value="Glu_tRNA_reductase"/>
    <property type="match status" value="1"/>
</dbReference>
<evidence type="ECO:0000256" key="7">
    <source>
        <dbReference type="ARBA" id="ARBA00047464"/>
    </source>
</evidence>
<name>A0A7V2AYH9_RHOMR</name>
<feature type="binding site" evidence="8 10">
    <location>
        <begin position="110"/>
        <end position="112"/>
    </location>
    <ligand>
        <name>substrate</name>
    </ligand>
</feature>
<dbReference type="InterPro" id="IPR036291">
    <property type="entry name" value="NAD(P)-bd_dom_sf"/>
</dbReference>
<feature type="domain" description="Quinate/shikimate 5-dehydrogenase/glutamyl-tRNA reductase" evidence="15">
    <location>
        <begin position="174"/>
        <end position="301"/>
    </location>
</feature>
<dbReference type="PANTHER" id="PTHR43013">
    <property type="entry name" value="GLUTAMYL-TRNA REDUCTASE"/>
    <property type="match status" value="1"/>
</dbReference>
<feature type="active site" description="Nucleophile" evidence="8 9">
    <location>
        <position position="50"/>
    </location>
</feature>
<evidence type="ECO:0000256" key="13">
    <source>
        <dbReference type="RuleBase" id="RU000584"/>
    </source>
</evidence>
<dbReference type="InterPro" id="IPR036343">
    <property type="entry name" value="GluRdtase_N_sf"/>
</dbReference>
<keyword evidence="5 8" id="KW-0560">Oxidoreductase</keyword>
<feature type="domain" description="Tetrapyrrole biosynthesis glutamyl-tRNA reductase dimerisation" evidence="14">
    <location>
        <begin position="317"/>
        <end position="413"/>
    </location>
</feature>
<gene>
    <name evidence="8" type="primary">hemA</name>
    <name evidence="17" type="ORF">ENO59_00430</name>
</gene>
<keyword evidence="4 8" id="KW-0521">NADP</keyword>
<evidence type="ECO:0000256" key="6">
    <source>
        <dbReference type="ARBA" id="ARBA00023244"/>
    </source>
</evidence>
<organism evidence="17">
    <name type="scientific">Rhodothermus marinus</name>
    <name type="common">Rhodothermus obamensis</name>
    <dbReference type="NCBI Taxonomy" id="29549"/>
    <lineage>
        <taxon>Bacteria</taxon>
        <taxon>Pseudomonadati</taxon>
        <taxon>Rhodothermota</taxon>
        <taxon>Rhodothermia</taxon>
        <taxon>Rhodothermales</taxon>
        <taxon>Rhodothermaceae</taxon>
        <taxon>Rhodothermus</taxon>
    </lineage>
</organism>
<dbReference type="NCBIfam" id="TIGR01035">
    <property type="entry name" value="hemA"/>
    <property type="match status" value="1"/>
</dbReference>
<evidence type="ECO:0000256" key="3">
    <source>
        <dbReference type="ARBA" id="ARBA00012970"/>
    </source>
</evidence>
<dbReference type="SUPFAM" id="SSF51735">
    <property type="entry name" value="NAD(P)-binding Rossmann-fold domains"/>
    <property type="match status" value="1"/>
</dbReference>
<feature type="binding site" evidence="8 10">
    <location>
        <begin position="49"/>
        <end position="52"/>
    </location>
    <ligand>
        <name>substrate</name>
    </ligand>
</feature>
<evidence type="ECO:0000256" key="5">
    <source>
        <dbReference type="ARBA" id="ARBA00023002"/>
    </source>
</evidence>
<comment type="function">
    <text evidence="8">Catalyzes the NADPH-dependent reduction of glutamyl-tRNA(Glu) to glutamate 1-semialdehyde (GSA).</text>
</comment>
<evidence type="ECO:0000256" key="1">
    <source>
        <dbReference type="ARBA" id="ARBA00005059"/>
    </source>
</evidence>
<comment type="miscellaneous">
    <text evidence="8">During catalysis, the active site Cys acts as a nucleophile attacking the alpha-carbonyl group of tRNA-bound glutamate with the formation of a thioester intermediate between enzyme and glutamate, and the concomitant release of tRNA(Glu). The thioester intermediate is finally reduced by direct hydride transfer from NADPH, to form the product GSA.</text>
</comment>
<evidence type="ECO:0000256" key="9">
    <source>
        <dbReference type="PIRSR" id="PIRSR000445-1"/>
    </source>
</evidence>
<comment type="pathway">
    <text evidence="1 8 13">Porphyrin-containing compound metabolism; protoporphyrin-IX biosynthesis; 5-aminolevulinate from L-glutamyl-tRNA(Glu): step 1/2.</text>
</comment>
<evidence type="ECO:0000256" key="11">
    <source>
        <dbReference type="PIRSR" id="PIRSR000445-3"/>
    </source>
</evidence>
<dbReference type="PANTHER" id="PTHR43013:SF1">
    <property type="entry name" value="GLUTAMYL-TRNA REDUCTASE"/>
    <property type="match status" value="1"/>
</dbReference>
<dbReference type="Pfam" id="PF01488">
    <property type="entry name" value="Shikimate_DH"/>
    <property type="match status" value="1"/>
</dbReference>
<evidence type="ECO:0000256" key="12">
    <source>
        <dbReference type="PIRSR" id="PIRSR000445-4"/>
    </source>
</evidence>
<feature type="binding site" evidence="8 10">
    <location>
        <position position="105"/>
    </location>
    <ligand>
        <name>substrate</name>
    </ligand>
</feature>
<proteinExistence type="inferred from homology"/>
<dbReference type="GO" id="GO:0019353">
    <property type="term" value="P:protoporphyrinogen IX biosynthetic process from glutamate"/>
    <property type="evidence" value="ECO:0007669"/>
    <property type="project" value="TreeGrafter"/>
</dbReference>
<dbReference type="Gene3D" id="3.40.50.720">
    <property type="entry name" value="NAD(P)-binding Rossmann-like Domain"/>
    <property type="match status" value="1"/>
</dbReference>
<comment type="catalytic activity">
    <reaction evidence="7 8 13">
        <text>(S)-4-amino-5-oxopentanoate + tRNA(Glu) + NADP(+) = L-glutamyl-tRNA(Glu) + NADPH + H(+)</text>
        <dbReference type="Rhea" id="RHEA:12344"/>
        <dbReference type="Rhea" id="RHEA-COMP:9663"/>
        <dbReference type="Rhea" id="RHEA-COMP:9680"/>
        <dbReference type="ChEBI" id="CHEBI:15378"/>
        <dbReference type="ChEBI" id="CHEBI:57501"/>
        <dbReference type="ChEBI" id="CHEBI:57783"/>
        <dbReference type="ChEBI" id="CHEBI:58349"/>
        <dbReference type="ChEBI" id="CHEBI:78442"/>
        <dbReference type="ChEBI" id="CHEBI:78520"/>
        <dbReference type="EC" id="1.2.1.70"/>
    </reaction>
</comment>
<dbReference type="InterPro" id="IPR036453">
    <property type="entry name" value="GluRdtase_dimer_dom_sf"/>
</dbReference>
<evidence type="ECO:0000259" key="16">
    <source>
        <dbReference type="Pfam" id="PF05201"/>
    </source>
</evidence>
<dbReference type="SUPFAM" id="SSF69075">
    <property type="entry name" value="Glutamyl tRNA-reductase dimerization domain"/>
    <property type="match status" value="1"/>
</dbReference>
<dbReference type="Pfam" id="PF05201">
    <property type="entry name" value="GlutR_N"/>
    <property type="match status" value="1"/>
</dbReference>
<comment type="caution">
    <text evidence="17">The sequence shown here is derived from an EMBL/GenBank/DDBJ whole genome shotgun (WGS) entry which is preliminary data.</text>
</comment>
<dbReference type="InterPro" id="IPR015895">
    <property type="entry name" value="4pyrrol_synth_GluRdtase_N"/>
</dbReference>
<dbReference type="InterPro" id="IPR006151">
    <property type="entry name" value="Shikm_DH/Glu-tRNA_Rdtase"/>
</dbReference>
<comment type="similarity">
    <text evidence="2 8 13">Belongs to the glutamyl-tRNA reductase family.</text>
</comment>
<reference evidence="17" key="1">
    <citation type="journal article" date="2020" name="mSystems">
        <title>Genome- and Community-Level Interaction Insights into Carbon Utilization and Element Cycling Functions of Hydrothermarchaeota in Hydrothermal Sediment.</title>
        <authorList>
            <person name="Zhou Z."/>
            <person name="Liu Y."/>
            <person name="Xu W."/>
            <person name="Pan J."/>
            <person name="Luo Z.H."/>
            <person name="Li M."/>
        </authorList>
    </citation>
    <scope>NUCLEOTIDE SEQUENCE [LARGE SCALE GENOMIC DNA]</scope>
    <source>
        <strain evidence="17">SpSt-143</strain>
    </source>
</reference>
<evidence type="ECO:0000256" key="2">
    <source>
        <dbReference type="ARBA" id="ARBA00005916"/>
    </source>
</evidence>
<dbReference type="SUPFAM" id="SSF69742">
    <property type="entry name" value="Glutamyl tRNA-reductase catalytic, N-terminal domain"/>
    <property type="match status" value="1"/>
</dbReference>
<evidence type="ECO:0000256" key="10">
    <source>
        <dbReference type="PIRSR" id="PIRSR000445-2"/>
    </source>
</evidence>
<dbReference type="Gene3D" id="3.30.460.30">
    <property type="entry name" value="Glutamyl-tRNA reductase, N-terminal domain"/>
    <property type="match status" value="1"/>
</dbReference>
<feature type="binding site" evidence="8 10">
    <location>
        <position position="116"/>
    </location>
    <ligand>
        <name>substrate</name>
    </ligand>
</feature>
<dbReference type="AlphaFoldDB" id="A0A7V2AYH9"/>
<evidence type="ECO:0000256" key="8">
    <source>
        <dbReference type="HAMAP-Rule" id="MF_00087"/>
    </source>
</evidence>
<dbReference type="GO" id="GO:0050661">
    <property type="term" value="F:NADP binding"/>
    <property type="evidence" value="ECO:0007669"/>
    <property type="project" value="InterPro"/>
</dbReference>
<protein>
    <recommendedName>
        <fullName evidence="3 8">Glutamyl-tRNA reductase</fullName>
        <shortName evidence="8">GluTR</shortName>
        <ecNumber evidence="3 8">1.2.1.70</ecNumber>
    </recommendedName>
</protein>
<feature type="binding site" evidence="8 11">
    <location>
        <begin position="190"/>
        <end position="195"/>
    </location>
    <ligand>
        <name>NADP(+)</name>
        <dbReference type="ChEBI" id="CHEBI:58349"/>
    </ligand>
</feature>
<evidence type="ECO:0000256" key="4">
    <source>
        <dbReference type="ARBA" id="ARBA00022857"/>
    </source>
</evidence>
<sequence>MQGFHALGLNHETAPVAVREAFALSDADKRALYAQWLAASSGELVLISTCNRTEAYVFGTASEVALARTLLSQHAGQCWPEEASFHVQDEAALRHVLEVTCGLRSQVLGDAQIFHQVKADYRLAVEAGVVGTVMHRLLHSAFRAAKRVAAETALHRGTVSVAGAAIQTVHRYFARRGHPKLQGLRVLVLGAGEMARLALEALRALAPAQLLLANRTQVRAEALAQPGEQVVPWPQRYQALAQVDLVIVATSAPAPVLVADALPPRCQDHPLLLVDLALPRNVDPAIDHLPGHHVLDLDALKAQQAAVEKRRQEAAQQARQICQEVLHEFVTWYFHQQALQPAIQALRDAFETIRRQEIERHHRRFSEIDRAELDRLTRSIMQKLLAIPVVRLKSIDPESIDFVRGIQLLAQLFARPACEEDLTAVSLPDPSRLLERLRVQGTCPVTGFSSILTERLPEGDA</sequence>
<feature type="site" description="Important for activity" evidence="8 12">
    <location>
        <position position="95"/>
    </location>
</feature>
<dbReference type="FunFam" id="3.30.460.30:FF:000001">
    <property type="entry name" value="Glutamyl-tRNA reductase"/>
    <property type="match status" value="1"/>
</dbReference>
<feature type="domain" description="Glutamyl-tRNA reductase N-terminal" evidence="16">
    <location>
        <begin position="7"/>
        <end position="152"/>
    </location>
</feature>
<dbReference type="EC" id="1.2.1.70" evidence="3 8"/>
<evidence type="ECO:0000259" key="14">
    <source>
        <dbReference type="Pfam" id="PF00745"/>
    </source>
</evidence>
<dbReference type="InterPro" id="IPR000343">
    <property type="entry name" value="4pyrrol_synth_GluRdtase"/>
</dbReference>
<dbReference type="Pfam" id="PF00745">
    <property type="entry name" value="GlutR_dimer"/>
    <property type="match status" value="1"/>
</dbReference>
<dbReference type="UniPathway" id="UPA00251">
    <property type="reaction ID" value="UER00316"/>
</dbReference>